<dbReference type="AlphaFoldDB" id="A0A8W8KA41"/>
<feature type="signal peptide" evidence="1">
    <location>
        <begin position="1"/>
        <end position="18"/>
    </location>
</feature>
<organism evidence="2 3">
    <name type="scientific">Magallana gigas</name>
    <name type="common">Pacific oyster</name>
    <name type="synonym">Crassostrea gigas</name>
    <dbReference type="NCBI Taxonomy" id="29159"/>
    <lineage>
        <taxon>Eukaryota</taxon>
        <taxon>Metazoa</taxon>
        <taxon>Spiralia</taxon>
        <taxon>Lophotrochozoa</taxon>
        <taxon>Mollusca</taxon>
        <taxon>Bivalvia</taxon>
        <taxon>Autobranchia</taxon>
        <taxon>Pteriomorphia</taxon>
        <taxon>Ostreida</taxon>
        <taxon>Ostreoidea</taxon>
        <taxon>Ostreidae</taxon>
        <taxon>Magallana</taxon>
    </lineage>
</organism>
<keyword evidence="3" id="KW-1185">Reference proteome</keyword>
<name>A0A8W8KA41_MAGGI</name>
<dbReference type="OrthoDB" id="6097965at2759"/>
<protein>
    <submittedName>
        <fullName evidence="2">Uncharacterized protein</fullName>
    </submittedName>
</protein>
<proteinExistence type="predicted"/>
<evidence type="ECO:0000256" key="1">
    <source>
        <dbReference type="SAM" id="SignalP"/>
    </source>
</evidence>
<dbReference type="Proteomes" id="UP000005408">
    <property type="component" value="Unassembled WGS sequence"/>
</dbReference>
<sequence>MMKIVFLFVAVLFQETSANFLCFCNFLHPYGSYLYECPSRSSQLIGIIYPPENTDHYVDLSSPHCVAAFNAQAPQGWVAIYYNSNNVNKLGYMFKDSGFLDRQCPGTLSFNVQNVVKSDKCTHHIGPIPGLVLPTATVPTTAPTQRPTAWVTLPTAHPHVNQQNICDGRGLEIGIVQHLTVFNADSRHCPNSAVADEEGVVMAYCKAPEVKQWKRHTNVMSDCKSIPKYSPISFFFGDSVLAGTKSGIFIECTSSSFVMARQLCSNMFLEKVTIPPFLASHYHVLQW</sequence>
<feature type="chain" id="PRO_5036471113" evidence="1">
    <location>
        <begin position="19"/>
        <end position="287"/>
    </location>
</feature>
<keyword evidence="1" id="KW-0732">Signal</keyword>
<reference evidence="2" key="1">
    <citation type="submission" date="2022-08" db="UniProtKB">
        <authorList>
            <consortium name="EnsemblMetazoa"/>
        </authorList>
    </citation>
    <scope>IDENTIFICATION</scope>
    <source>
        <strain evidence="2">05x7-T-G4-1.051#20</strain>
    </source>
</reference>
<evidence type="ECO:0000313" key="2">
    <source>
        <dbReference type="EnsemblMetazoa" id="G22642.1:cds"/>
    </source>
</evidence>
<dbReference type="EnsemblMetazoa" id="G22642.1">
    <property type="protein sequence ID" value="G22642.1:cds"/>
    <property type="gene ID" value="G22642"/>
</dbReference>
<accession>A0A8W8KA41</accession>
<dbReference type="OMA" id="KCTHHIG"/>
<evidence type="ECO:0000313" key="3">
    <source>
        <dbReference type="Proteomes" id="UP000005408"/>
    </source>
</evidence>